<evidence type="ECO:0000313" key="9">
    <source>
        <dbReference type="EMBL" id="OAG41937.1"/>
    </source>
</evidence>
<feature type="domain" description="RWD" evidence="8">
    <location>
        <begin position="22"/>
        <end position="126"/>
    </location>
</feature>
<dbReference type="GO" id="GO:0140469">
    <property type="term" value="P:GCN2-mediated signaling"/>
    <property type="evidence" value="ECO:0007669"/>
    <property type="project" value="TreeGrafter"/>
</dbReference>
<dbReference type="InterPro" id="IPR020569">
    <property type="entry name" value="UPF0029_Impact_CS"/>
</dbReference>
<keyword evidence="6" id="KW-0346">Stress response</keyword>
<accession>A0A177FCJ4</accession>
<dbReference type="Pfam" id="PF01205">
    <property type="entry name" value="Impact_N"/>
    <property type="match status" value="1"/>
</dbReference>
<dbReference type="Proteomes" id="UP000077002">
    <property type="component" value="Unassembled WGS sequence"/>
</dbReference>
<dbReference type="CDD" id="cd23822">
    <property type="entry name" value="RWD_ScYIH1-like"/>
    <property type="match status" value="1"/>
</dbReference>
<sequence>MPLGDGTLSDNGIATTNVALADEVEALNSIYGSDTITLQESGGPSSVTGVLRLPGSEISLLISFPVEYPDAPPEILKTQSTGDSGRKGEGEVAVHILRDVLTRVWTEGQVCLFDLAEEAGPLLQTQQHENEHSDVAPTQGVVEQSTTKSHRSAASSLPTHHHHHHQPPGPRDGHALPFEHGSGSGSGSEPSSTMNMPSNAAVASSLDTPTYPPPNWSLSEALTANRSTFVARACPVRSLDEAQASLSHLLASNKKVASATHNISAWRIQSTNAQTGAVITVQDSDDDGETAAGGRLLHLMQLMDVWNCMVVVTRWYGGVKLGPDRFRLINQVARESLVKGGFVKEHGGEDKESGKGKGGGKGKGKR</sequence>
<dbReference type="GO" id="GO:0005737">
    <property type="term" value="C:cytoplasm"/>
    <property type="evidence" value="ECO:0007669"/>
    <property type="project" value="UniProtKB-SubCell"/>
</dbReference>
<dbReference type="GeneID" id="34599110"/>
<dbReference type="InterPro" id="IPR001498">
    <property type="entry name" value="Impact_N"/>
</dbReference>
<evidence type="ECO:0000256" key="5">
    <source>
        <dbReference type="ARBA" id="ARBA00022845"/>
    </source>
</evidence>
<reference evidence="9 10" key="1">
    <citation type="submission" date="2016-03" db="EMBL/GenBank/DDBJ databases">
        <title>Draft genome sequence of the Fonsecaea monophora CBS 269.37.</title>
        <authorList>
            <person name="Bombassaro A."/>
            <person name="Vinicius W.A."/>
            <person name="De Hoog S."/>
            <person name="Sun J."/>
            <person name="Souza E.M."/>
            <person name="Raittz R.T."/>
            <person name="Costa F."/>
            <person name="Leao A.C."/>
            <person name="Tadra-Sfeir M.Z."/>
            <person name="Baura V."/>
            <person name="Balsanelli E."/>
            <person name="Pedrosa F.O."/>
            <person name="Moreno L.F."/>
            <person name="Steffens M.B."/>
            <person name="Xi L."/>
            <person name="Bocca A.L."/>
            <person name="Felipe M.S."/>
            <person name="Teixeira M."/>
            <person name="Telles Filho F.Q."/>
            <person name="Azevedo C.M."/>
            <person name="Gomes R."/>
            <person name="Vicente V.A."/>
        </authorList>
    </citation>
    <scope>NUCLEOTIDE SEQUENCE [LARGE SCALE GENOMIC DNA]</scope>
    <source>
        <strain evidence="9 10">CBS 269.37</strain>
    </source>
</reference>
<feature type="compositionally biased region" description="Polar residues" evidence="7">
    <location>
        <begin position="141"/>
        <end position="158"/>
    </location>
</feature>
<keyword evidence="3" id="KW-0963">Cytoplasm</keyword>
<feature type="region of interest" description="Disordered" evidence="7">
    <location>
        <begin position="343"/>
        <end position="366"/>
    </location>
</feature>
<evidence type="ECO:0000256" key="4">
    <source>
        <dbReference type="ARBA" id="ARBA00022491"/>
    </source>
</evidence>
<gene>
    <name evidence="9" type="ORF">AYO21_03940</name>
</gene>
<dbReference type="PANTHER" id="PTHR16301:SF25">
    <property type="entry name" value="PROTEIN IMPACT"/>
    <property type="match status" value="1"/>
</dbReference>
<dbReference type="RefSeq" id="XP_022513889.1">
    <property type="nucleotide sequence ID" value="XM_022653913.1"/>
</dbReference>
<dbReference type="AlphaFoldDB" id="A0A177FCJ4"/>
<organism evidence="9 10">
    <name type="scientific">Fonsecaea monophora</name>
    <dbReference type="NCBI Taxonomy" id="254056"/>
    <lineage>
        <taxon>Eukaryota</taxon>
        <taxon>Fungi</taxon>
        <taxon>Dikarya</taxon>
        <taxon>Ascomycota</taxon>
        <taxon>Pezizomycotina</taxon>
        <taxon>Eurotiomycetes</taxon>
        <taxon>Chaetothyriomycetidae</taxon>
        <taxon>Chaetothyriales</taxon>
        <taxon>Herpotrichiellaceae</taxon>
        <taxon>Fonsecaea</taxon>
    </lineage>
</organism>
<dbReference type="InterPro" id="IPR020568">
    <property type="entry name" value="Ribosomal_Su5_D2-typ_SF"/>
</dbReference>
<protein>
    <recommendedName>
        <fullName evidence="8">RWD domain-containing protein</fullName>
    </recommendedName>
</protein>
<comment type="similarity">
    <text evidence="2">Belongs to the IMPACT family.</text>
</comment>
<evidence type="ECO:0000259" key="8">
    <source>
        <dbReference type="PROSITE" id="PS50908"/>
    </source>
</evidence>
<dbReference type="SMART" id="SM00591">
    <property type="entry name" value="RWD"/>
    <property type="match status" value="1"/>
</dbReference>
<dbReference type="SUPFAM" id="SSF54211">
    <property type="entry name" value="Ribosomal protein S5 domain 2-like"/>
    <property type="match status" value="1"/>
</dbReference>
<dbReference type="Pfam" id="PF05773">
    <property type="entry name" value="RWD"/>
    <property type="match status" value="1"/>
</dbReference>
<dbReference type="SUPFAM" id="SSF54495">
    <property type="entry name" value="UBC-like"/>
    <property type="match status" value="1"/>
</dbReference>
<feature type="region of interest" description="Disordered" evidence="7">
    <location>
        <begin position="126"/>
        <end position="208"/>
    </location>
</feature>
<keyword evidence="5" id="KW-0810">Translation regulation</keyword>
<evidence type="ECO:0000256" key="6">
    <source>
        <dbReference type="ARBA" id="ARBA00023016"/>
    </source>
</evidence>
<evidence type="ECO:0000256" key="7">
    <source>
        <dbReference type="SAM" id="MobiDB-lite"/>
    </source>
</evidence>
<dbReference type="InterPro" id="IPR016135">
    <property type="entry name" value="UBQ-conjugating_enzyme/RWD"/>
</dbReference>
<name>A0A177FCJ4_9EURO</name>
<evidence type="ECO:0000256" key="1">
    <source>
        <dbReference type="ARBA" id="ARBA00004496"/>
    </source>
</evidence>
<dbReference type="EMBL" id="LVKK01000020">
    <property type="protein sequence ID" value="OAG41937.1"/>
    <property type="molecule type" value="Genomic_DNA"/>
</dbReference>
<proteinExistence type="inferred from homology"/>
<evidence type="ECO:0000313" key="10">
    <source>
        <dbReference type="Proteomes" id="UP000077002"/>
    </source>
</evidence>
<feature type="compositionally biased region" description="Basic and acidic residues" evidence="7">
    <location>
        <begin position="343"/>
        <end position="355"/>
    </location>
</feature>
<dbReference type="InterPro" id="IPR036956">
    <property type="entry name" value="Impact_N_sf"/>
</dbReference>
<comment type="subcellular location">
    <subcellularLocation>
        <location evidence="1">Cytoplasm</location>
    </subcellularLocation>
</comment>
<dbReference type="OrthoDB" id="69641at2759"/>
<keyword evidence="4" id="KW-0678">Repressor</keyword>
<keyword evidence="10" id="KW-1185">Reference proteome</keyword>
<dbReference type="GO" id="GO:0006446">
    <property type="term" value="P:regulation of translational initiation"/>
    <property type="evidence" value="ECO:0007669"/>
    <property type="project" value="TreeGrafter"/>
</dbReference>
<dbReference type="InterPro" id="IPR006575">
    <property type="entry name" value="RWD_dom"/>
</dbReference>
<dbReference type="InterPro" id="IPR023582">
    <property type="entry name" value="Impact"/>
</dbReference>
<evidence type="ECO:0000256" key="2">
    <source>
        <dbReference type="ARBA" id="ARBA00007665"/>
    </source>
</evidence>
<dbReference type="PANTHER" id="PTHR16301">
    <property type="entry name" value="IMPACT-RELATED"/>
    <property type="match status" value="1"/>
</dbReference>
<comment type="caution">
    <text evidence="9">The sequence shown here is derived from an EMBL/GenBank/DDBJ whole genome shotgun (WGS) entry which is preliminary data.</text>
</comment>
<evidence type="ECO:0000256" key="3">
    <source>
        <dbReference type="ARBA" id="ARBA00022490"/>
    </source>
</evidence>
<dbReference type="Gene3D" id="3.30.230.30">
    <property type="entry name" value="Impact, N-terminal domain"/>
    <property type="match status" value="1"/>
</dbReference>
<dbReference type="PROSITE" id="PS00910">
    <property type="entry name" value="UPF0029"/>
    <property type="match status" value="1"/>
</dbReference>
<feature type="compositionally biased region" description="Polar residues" evidence="7">
    <location>
        <begin position="193"/>
        <end position="208"/>
    </location>
</feature>
<dbReference type="PROSITE" id="PS50908">
    <property type="entry name" value="RWD"/>
    <property type="match status" value="1"/>
</dbReference>
<dbReference type="Gene3D" id="3.10.110.10">
    <property type="entry name" value="Ubiquitin Conjugating Enzyme"/>
    <property type="match status" value="1"/>
</dbReference>